<dbReference type="PRINTS" id="PR00344">
    <property type="entry name" value="BCTRLSENSOR"/>
</dbReference>
<dbReference type="CDD" id="cd00075">
    <property type="entry name" value="HATPase"/>
    <property type="match status" value="1"/>
</dbReference>
<dbReference type="InterPro" id="IPR003661">
    <property type="entry name" value="HisK_dim/P_dom"/>
</dbReference>
<dbReference type="SMART" id="SM00387">
    <property type="entry name" value="HATPase_c"/>
    <property type="match status" value="1"/>
</dbReference>
<evidence type="ECO:0000313" key="7">
    <source>
        <dbReference type="Proteomes" id="UP000190896"/>
    </source>
</evidence>
<dbReference type="InterPro" id="IPR036890">
    <property type="entry name" value="HATPase_C_sf"/>
</dbReference>
<evidence type="ECO:0000256" key="3">
    <source>
        <dbReference type="ARBA" id="ARBA00022553"/>
    </source>
</evidence>
<dbReference type="SMART" id="SM00388">
    <property type="entry name" value="HisKA"/>
    <property type="match status" value="1"/>
</dbReference>
<feature type="transmembrane region" description="Helical" evidence="4">
    <location>
        <begin position="141"/>
        <end position="161"/>
    </location>
</feature>
<keyword evidence="4" id="KW-1133">Transmembrane helix</keyword>
<dbReference type="InterPro" id="IPR005467">
    <property type="entry name" value="His_kinase_dom"/>
</dbReference>
<accession>A0A1T2KVX6</accession>
<organism evidence="6 7">
    <name type="scientific">Solemya velesiana gill symbiont</name>
    <dbReference type="NCBI Taxonomy" id="1918948"/>
    <lineage>
        <taxon>Bacteria</taxon>
        <taxon>Pseudomonadati</taxon>
        <taxon>Pseudomonadota</taxon>
        <taxon>Gammaproteobacteria</taxon>
        <taxon>sulfur-oxidizing symbionts</taxon>
    </lineage>
</organism>
<dbReference type="Gene3D" id="1.10.287.130">
    <property type="match status" value="1"/>
</dbReference>
<dbReference type="EMBL" id="MPRJ01000022">
    <property type="protein sequence ID" value="OOZ36951.1"/>
    <property type="molecule type" value="Genomic_DNA"/>
</dbReference>
<keyword evidence="7" id="KW-1185">Reference proteome</keyword>
<comment type="catalytic activity">
    <reaction evidence="1">
        <text>ATP + protein L-histidine = ADP + protein N-phospho-L-histidine.</text>
        <dbReference type="EC" id="2.7.13.3"/>
    </reaction>
</comment>
<feature type="transmembrane region" description="Helical" evidence="4">
    <location>
        <begin position="70"/>
        <end position="98"/>
    </location>
</feature>
<dbReference type="Pfam" id="PF02518">
    <property type="entry name" value="HATPase_c"/>
    <property type="match status" value="1"/>
</dbReference>
<dbReference type="CDD" id="cd00082">
    <property type="entry name" value="HisKA"/>
    <property type="match status" value="1"/>
</dbReference>
<feature type="transmembrane region" description="Helical" evidence="4">
    <location>
        <begin position="35"/>
        <end position="58"/>
    </location>
</feature>
<feature type="transmembrane region" description="Helical" evidence="4">
    <location>
        <begin position="110"/>
        <end position="129"/>
    </location>
</feature>
<dbReference type="PANTHER" id="PTHR43065">
    <property type="entry name" value="SENSOR HISTIDINE KINASE"/>
    <property type="match status" value="1"/>
</dbReference>
<name>A0A1T2KVX6_9GAMM</name>
<feature type="domain" description="Histidine kinase" evidence="5">
    <location>
        <begin position="306"/>
        <end position="518"/>
    </location>
</feature>
<dbReference type="InterPro" id="IPR000014">
    <property type="entry name" value="PAS"/>
</dbReference>
<dbReference type="SUPFAM" id="SSF47384">
    <property type="entry name" value="Homodimeric domain of signal transducing histidine kinase"/>
    <property type="match status" value="1"/>
</dbReference>
<evidence type="ECO:0000256" key="2">
    <source>
        <dbReference type="ARBA" id="ARBA00012438"/>
    </source>
</evidence>
<proteinExistence type="predicted"/>
<feature type="transmembrane region" description="Helical" evidence="4">
    <location>
        <begin position="6"/>
        <end position="23"/>
    </location>
</feature>
<dbReference type="Pfam" id="PF00512">
    <property type="entry name" value="HisKA"/>
    <property type="match status" value="1"/>
</dbReference>
<dbReference type="AlphaFoldDB" id="A0A1T2KVX6"/>
<dbReference type="GO" id="GO:0000155">
    <property type="term" value="F:phosphorelay sensor kinase activity"/>
    <property type="evidence" value="ECO:0007669"/>
    <property type="project" value="InterPro"/>
</dbReference>
<dbReference type="EC" id="2.7.13.3" evidence="2"/>
<evidence type="ECO:0000259" key="5">
    <source>
        <dbReference type="PROSITE" id="PS50109"/>
    </source>
</evidence>
<dbReference type="InterPro" id="IPR004358">
    <property type="entry name" value="Sig_transdc_His_kin-like_C"/>
</dbReference>
<dbReference type="PROSITE" id="PS50109">
    <property type="entry name" value="HIS_KIN"/>
    <property type="match status" value="1"/>
</dbReference>
<gene>
    <name evidence="6" type="ORF">BOW51_04825</name>
</gene>
<reference evidence="6 7" key="1">
    <citation type="submission" date="2016-11" db="EMBL/GenBank/DDBJ databases">
        <title>Mixed transmission modes and dynamic genome evolution in an obligate animal-bacterial symbiosis.</title>
        <authorList>
            <person name="Russell S.L."/>
            <person name="Corbett-Detig R.B."/>
            <person name="Cavanaugh C.M."/>
        </authorList>
    </citation>
    <scope>NUCLEOTIDE SEQUENCE [LARGE SCALE GENOMIC DNA]</scope>
    <source>
        <strain evidence="6">Se-Cadez</strain>
    </source>
</reference>
<keyword evidence="4" id="KW-0812">Transmembrane</keyword>
<dbReference type="Pfam" id="PF25323">
    <property type="entry name" value="6TM_PilS"/>
    <property type="match status" value="1"/>
</dbReference>
<keyword evidence="4" id="KW-0472">Membrane</keyword>
<comment type="caution">
    <text evidence="6">The sequence shown here is derived from an EMBL/GenBank/DDBJ whole genome shotgun (WGS) entry which is preliminary data.</text>
</comment>
<dbReference type="Gene3D" id="3.30.565.10">
    <property type="entry name" value="Histidine kinase-like ATPase, C-terminal domain"/>
    <property type="match status" value="1"/>
</dbReference>
<evidence type="ECO:0000256" key="1">
    <source>
        <dbReference type="ARBA" id="ARBA00000085"/>
    </source>
</evidence>
<dbReference type="Pfam" id="PF13188">
    <property type="entry name" value="PAS_8"/>
    <property type="match status" value="1"/>
</dbReference>
<dbReference type="PANTHER" id="PTHR43065:SF52">
    <property type="entry name" value="SENSOR PROTEIN KINASE PILS"/>
    <property type="match status" value="1"/>
</dbReference>
<keyword evidence="3" id="KW-0597">Phosphoprotein</keyword>
<dbReference type="InterPro" id="IPR036097">
    <property type="entry name" value="HisK_dim/P_sf"/>
</dbReference>
<evidence type="ECO:0000256" key="4">
    <source>
        <dbReference type="SAM" id="Phobius"/>
    </source>
</evidence>
<dbReference type="InterPro" id="IPR003594">
    <property type="entry name" value="HATPase_dom"/>
</dbReference>
<sequence>MLQFFTAYRLLIASLLAVMFFIQTGPSILGFLDPILFGSTAVIYLGFVIASGLLLYLLPGLATQNQALMMVFTDIVLITVMMHASGGVASGLGMLLAVSIAVGSLVMQGITALLAAAIASLAILAQQVYSQFYTDLPSTAYTQTGLLGASFFAIALLAHVLSQRLKESERLVSQRDVDLANLEQLNEYIIRNMLTGILVVDDDLKIRLMNESAWHLLGMPDAHRGSPLERASQVLSSQIAAWWGNPGDFQPNNFRSVPSGRELKPGFSRLGTDDKFGAVIFLEDAASITQQAQQIKLASLGRLTASIAHEIRNPLGAISHAAQLLVESPDMAETDRRLLGIVETHCTRVNDIIENVLQLSRRSRTRPEEIVLEPWMEKFISEFLIAQQLAEENVQLHIDPPQTVIRADPSQLRQVVSNLCENAVTHFNQGRNMLRLNIAGGMTRESGGPFLDITDNGAGIDSDALRQIFEPFFTTVNSGTGLGLYIAKELCESNRLRLEYLASPTGGACFRISFPSFKSDFSEHHE</sequence>
<dbReference type="Gene3D" id="3.30.450.20">
    <property type="entry name" value="PAS domain"/>
    <property type="match status" value="1"/>
</dbReference>
<dbReference type="Proteomes" id="UP000190896">
    <property type="component" value="Unassembled WGS sequence"/>
</dbReference>
<protein>
    <recommendedName>
        <fullName evidence="2">histidine kinase</fullName>
        <ecNumber evidence="2">2.7.13.3</ecNumber>
    </recommendedName>
</protein>
<evidence type="ECO:0000313" key="6">
    <source>
        <dbReference type="EMBL" id="OOZ36951.1"/>
    </source>
</evidence>
<dbReference type="SUPFAM" id="SSF55874">
    <property type="entry name" value="ATPase domain of HSP90 chaperone/DNA topoisomerase II/histidine kinase"/>
    <property type="match status" value="1"/>
</dbReference>